<protein>
    <submittedName>
        <fullName evidence="9">PapD-like protein</fullName>
    </submittedName>
</protein>
<dbReference type="STRING" id="71717.A0A4Y7U1F4"/>
<accession>A0A4Y7U1F4</accession>
<keyword evidence="5" id="KW-0472">Membrane</keyword>
<dbReference type="EMBL" id="QPFP01000001">
    <property type="protein sequence ID" value="TEB39878.1"/>
    <property type="molecule type" value="Genomic_DNA"/>
</dbReference>
<keyword evidence="6" id="KW-0175">Coiled coil</keyword>
<comment type="caution">
    <text evidence="9">The sequence shown here is derived from an EMBL/GenBank/DDBJ whole genome shotgun (WGS) entry which is preliminary data.</text>
</comment>
<dbReference type="AlphaFoldDB" id="A0A4Y7U1F4"/>
<keyword evidence="10" id="KW-1185">Reference proteome</keyword>
<feature type="region of interest" description="Disordered" evidence="7">
    <location>
        <begin position="1"/>
        <end position="21"/>
    </location>
</feature>
<comment type="similarity">
    <text evidence="2">Belongs to the VAMP-associated protein (VAP) (TC 9.B.17) family.</text>
</comment>
<evidence type="ECO:0000256" key="7">
    <source>
        <dbReference type="SAM" id="MobiDB-lite"/>
    </source>
</evidence>
<dbReference type="InterPro" id="IPR008962">
    <property type="entry name" value="PapD-like_sf"/>
</dbReference>
<dbReference type="GO" id="GO:0001786">
    <property type="term" value="F:phosphatidylserine binding"/>
    <property type="evidence" value="ECO:0007669"/>
    <property type="project" value="UniProtKB-ARBA"/>
</dbReference>
<evidence type="ECO:0000256" key="2">
    <source>
        <dbReference type="ARBA" id="ARBA00008932"/>
    </source>
</evidence>
<comment type="subcellular location">
    <subcellularLocation>
        <location evidence="1">Membrane</location>
        <topology evidence="1">Single-pass type IV membrane protein</topology>
    </subcellularLocation>
</comment>
<evidence type="ECO:0000256" key="1">
    <source>
        <dbReference type="ARBA" id="ARBA00004211"/>
    </source>
</evidence>
<gene>
    <name evidence="9" type="ORF">FA13DRAFT_1751084</name>
</gene>
<dbReference type="FunFam" id="2.60.40.10:FF:000813">
    <property type="entry name" value="Vesicle-associated protein 1-1"/>
    <property type="match status" value="1"/>
</dbReference>
<dbReference type="InterPro" id="IPR016763">
    <property type="entry name" value="VAP"/>
</dbReference>
<dbReference type="GO" id="GO:0090158">
    <property type="term" value="P:endoplasmic reticulum membrane organization"/>
    <property type="evidence" value="ECO:0007669"/>
    <property type="project" value="TreeGrafter"/>
</dbReference>
<dbReference type="GO" id="GO:0140506">
    <property type="term" value="F:endoplasmic reticulum-autophagosome adaptor activity"/>
    <property type="evidence" value="ECO:0007669"/>
    <property type="project" value="UniProtKB-ARBA"/>
</dbReference>
<dbReference type="OrthoDB" id="264603at2759"/>
<feature type="domain" description="MSP" evidence="8">
    <location>
        <begin position="38"/>
        <end position="162"/>
    </location>
</feature>
<proteinExistence type="inferred from homology"/>
<organism evidence="9 10">
    <name type="scientific">Coprinellus micaceus</name>
    <name type="common">Glistening ink-cap mushroom</name>
    <name type="synonym">Coprinus micaceus</name>
    <dbReference type="NCBI Taxonomy" id="71717"/>
    <lineage>
        <taxon>Eukaryota</taxon>
        <taxon>Fungi</taxon>
        <taxon>Dikarya</taxon>
        <taxon>Basidiomycota</taxon>
        <taxon>Agaricomycotina</taxon>
        <taxon>Agaricomycetes</taxon>
        <taxon>Agaricomycetidae</taxon>
        <taxon>Agaricales</taxon>
        <taxon>Agaricineae</taxon>
        <taxon>Psathyrellaceae</taxon>
        <taxon>Coprinellus</taxon>
    </lineage>
</organism>
<keyword evidence="3" id="KW-0812">Transmembrane</keyword>
<dbReference type="PROSITE" id="PS50202">
    <property type="entry name" value="MSP"/>
    <property type="match status" value="1"/>
</dbReference>
<dbReference type="PANTHER" id="PTHR10809:SF6">
    <property type="entry name" value="AT11025P-RELATED"/>
    <property type="match status" value="1"/>
</dbReference>
<name>A0A4Y7U1F4_COPMI</name>
<evidence type="ECO:0000313" key="9">
    <source>
        <dbReference type="EMBL" id="TEB39878.1"/>
    </source>
</evidence>
<dbReference type="InterPro" id="IPR000535">
    <property type="entry name" value="MSP_dom"/>
</dbReference>
<feature type="region of interest" description="Disordered" evidence="7">
    <location>
        <begin position="218"/>
        <end position="244"/>
    </location>
</feature>
<dbReference type="Gene3D" id="2.60.40.10">
    <property type="entry name" value="Immunoglobulins"/>
    <property type="match status" value="1"/>
</dbReference>
<evidence type="ECO:0000256" key="6">
    <source>
        <dbReference type="SAM" id="Coils"/>
    </source>
</evidence>
<dbReference type="GO" id="GO:0160219">
    <property type="term" value="C:cortical endoplasmic reticulum membrane"/>
    <property type="evidence" value="ECO:0007669"/>
    <property type="project" value="UniProtKB-ARBA"/>
</dbReference>
<dbReference type="InterPro" id="IPR013783">
    <property type="entry name" value="Ig-like_fold"/>
</dbReference>
<evidence type="ECO:0000313" key="10">
    <source>
        <dbReference type="Proteomes" id="UP000298030"/>
    </source>
</evidence>
<evidence type="ECO:0000256" key="4">
    <source>
        <dbReference type="ARBA" id="ARBA00022989"/>
    </source>
</evidence>
<dbReference type="SUPFAM" id="SSF49354">
    <property type="entry name" value="PapD-like"/>
    <property type="match status" value="1"/>
</dbReference>
<dbReference type="GO" id="GO:0033149">
    <property type="term" value="F:FFAT motif binding"/>
    <property type="evidence" value="ECO:0007669"/>
    <property type="project" value="TreeGrafter"/>
</dbReference>
<dbReference type="GO" id="GO:0160214">
    <property type="term" value="F:endoplasmic reticulum-plasma membrane adaptor activity"/>
    <property type="evidence" value="ECO:0007669"/>
    <property type="project" value="UniProtKB-ARBA"/>
</dbReference>
<dbReference type="PANTHER" id="PTHR10809">
    <property type="entry name" value="VESICLE-ASSOCIATED MEMBRANE PROTEIN-ASSOCIATED PROTEIN"/>
    <property type="match status" value="1"/>
</dbReference>
<evidence type="ECO:0000259" key="8">
    <source>
        <dbReference type="PROSITE" id="PS50202"/>
    </source>
</evidence>
<dbReference type="GO" id="GO:0051685">
    <property type="term" value="P:maintenance of ER location"/>
    <property type="evidence" value="ECO:0007669"/>
    <property type="project" value="UniProtKB-ARBA"/>
</dbReference>
<dbReference type="Proteomes" id="UP000298030">
    <property type="component" value="Unassembled WGS sequence"/>
</dbReference>
<sequence>MALAGGGVSSQEAHQVPDHVAPPTHLSLYSALARSKMSVQLHPSNTLGFKRPLTSLVKRSLTITNNNGQPIAFKVKTTAPKLYCVRPNSGRVEPGESQEVSVMLQAMKEEPPLNAKCKDKFLIQSTIITSDKETMSLAEIWANTDSNEEGKVHQQKLRVTYLPAEGQTLEEEDETVGQTSILSQSDSNNFDTVSQHPNGNGTAAPIPSVFIAPVPAAVPDARPTTPPTNAPVSREESQEDTQPTVAAPVVPEIAHRAPTPPPPMPIPVPAPAPALDPVVQSPPAPQFVPSPREEPKATPRFFEPVPVPTPVPVPAPEPIIITKENPVNKELLQENKVLKAEVERLRNELAVKFTQPPPVSELRRRRHSDAASETDVQTVVEEPIQQQDGVPLNIVVAISFAVFFTTYLFF</sequence>
<evidence type="ECO:0000256" key="3">
    <source>
        <dbReference type="ARBA" id="ARBA00022692"/>
    </source>
</evidence>
<dbReference type="GO" id="GO:0035091">
    <property type="term" value="F:phosphatidylinositol binding"/>
    <property type="evidence" value="ECO:0007669"/>
    <property type="project" value="UniProtKB-ARBA"/>
</dbReference>
<dbReference type="Pfam" id="PF00635">
    <property type="entry name" value="Motile_Sperm"/>
    <property type="match status" value="1"/>
</dbReference>
<keyword evidence="4" id="KW-1133">Transmembrane helix</keyword>
<reference evidence="9 10" key="1">
    <citation type="journal article" date="2019" name="Nat. Ecol. Evol.">
        <title>Megaphylogeny resolves global patterns of mushroom evolution.</title>
        <authorList>
            <person name="Varga T."/>
            <person name="Krizsan K."/>
            <person name="Foldi C."/>
            <person name="Dima B."/>
            <person name="Sanchez-Garcia M."/>
            <person name="Sanchez-Ramirez S."/>
            <person name="Szollosi G.J."/>
            <person name="Szarkandi J.G."/>
            <person name="Papp V."/>
            <person name="Albert L."/>
            <person name="Andreopoulos W."/>
            <person name="Angelini C."/>
            <person name="Antonin V."/>
            <person name="Barry K.W."/>
            <person name="Bougher N.L."/>
            <person name="Buchanan P."/>
            <person name="Buyck B."/>
            <person name="Bense V."/>
            <person name="Catcheside P."/>
            <person name="Chovatia M."/>
            <person name="Cooper J."/>
            <person name="Damon W."/>
            <person name="Desjardin D."/>
            <person name="Finy P."/>
            <person name="Geml J."/>
            <person name="Haridas S."/>
            <person name="Hughes K."/>
            <person name="Justo A."/>
            <person name="Karasinski D."/>
            <person name="Kautmanova I."/>
            <person name="Kiss B."/>
            <person name="Kocsube S."/>
            <person name="Kotiranta H."/>
            <person name="LaButti K.M."/>
            <person name="Lechner B.E."/>
            <person name="Liimatainen K."/>
            <person name="Lipzen A."/>
            <person name="Lukacs Z."/>
            <person name="Mihaltcheva S."/>
            <person name="Morgado L.N."/>
            <person name="Niskanen T."/>
            <person name="Noordeloos M.E."/>
            <person name="Ohm R.A."/>
            <person name="Ortiz-Santana B."/>
            <person name="Ovrebo C."/>
            <person name="Racz N."/>
            <person name="Riley R."/>
            <person name="Savchenko A."/>
            <person name="Shiryaev A."/>
            <person name="Soop K."/>
            <person name="Spirin V."/>
            <person name="Szebenyi C."/>
            <person name="Tomsovsky M."/>
            <person name="Tulloss R.E."/>
            <person name="Uehling J."/>
            <person name="Grigoriev I.V."/>
            <person name="Vagvolgyi C."/>
            <person name="Papp T."/>
            <person name="Martin F.M."/>
            <person name="Miettinen O."/>
            <person name="Hibbett D.S."/>
            <person name="Nagy L.G."/>
        </authorList>
    </citation>
    <scope>NUCLEOTIDE SEQUENCE [LARGE SCALE GENOMIC DNA]</scope>
    <source>
        <strain evidence="9 10">FP101781</strain>
    </source>
</reference>
<dbReference type="GO" id="GO:0061709">
    <property type="term" value="P:reticulophagy"/>
    <property type="evidence" value="ECO:0007669"/>
    <property type="project" value="UniProtKB-ARBA"/>
</dbReference>
<evidence type="ECO:0000256" key="5">
    <source>
        <dbReference type="ARBA" id="ARBA00023136"/>
    </source>
</evidence>
<dbReference type="GO" id="GO:0007009">
    <property type="term" value="P:plasma membrane organization"/>
    <property type="evidence" value="ECO:0007669"/>
    <property type="project" value="UniProtKB-ARBA"/>
</dbReference>
<dbReference type="GO" id="GO:0005886">
    <property type="term" value="C:plasma membrane"/>
    <property type="evidence" value="ECO:0007669"/>
    <property type="project" value="TreeGrafter"/>
</dbReference>
<feature type="coiled-coil region" evidence="6">
    <location>
        <begin position="328"/>
        <end position="355"/>
    </location>
</feature>
<dbReference type="GO" id="GO:0061817">
    <property type="term" value="P:endoplasmic reticulum-plasma membrane tethering"/>
    <property type="evidence" value="ECO:0007669"/>
    <property type="project" value="UniProtKB-ARBA"/>
</dbReference>
<dbReference type="GO" id="GO:1902647">
    <property type="term" value="P:negative regulation of 1-phosphatidyl-1D-myo-inositol 4,5-bisphosphate biosynthetic process"/>
    <property type="evidence" value="ECO:0007669"/>
    <property type="project" value="UniProtKB-ARBA"/>
</dbReference>